<dbReference type="InterPro" id="IPR051783">
    <property type="entry name" value="NAD(P)-dependent_oxidoreduct"/>
</dbReference>
<keyword evidence="3" id="KW-1185">Reference proteome</keyword>
<dbReference type="RefSeq" id="WP_091326830.1">
    <property type="nucleotide sequence ID" value="NZ_FOSW01000011.1"/>
</dbReference>
<dbReference type="GO" id="GO:0005737">
    <property type="term" value="C:cytoplasm"/>
    <property type="evidence" value="ECO:0007669"/>
    <property type="project" value="TreeGrafter"/>
</dbReference>
<organism evidence="2 3">
    <name type="scientific">Geodermatophilus ruber</name>
    <dbReference type="NCBI Taxonomy" id="504800"/>
    <lineage>
        <taxon>Bacteria</taxon>
        <taxon>Bacillati</taxon>
        <taxon>Actinomycetota</taxon>
        <taxon>Actinomycetes</taxon>
        <taxon>Geodermatophilales</taxon>
        <taxon>Geodermatophilaceae</taxon>
        <taxon>Geodermatophilus</taxon>
    </lineage>
</organism>
<dbReference type="Proteomes" id="UP000199152">
    <property type="component" value="Unassembled WGS sequence"/>
</dbReference>
<name>A0A1I4HLB3_9ACTN</name>
<dbReference type="AlphaFoldDB" id="A0A1I4HLB3"/>
<dbReference type="InParanoid" id="A0A1I4HLB3"/>
<dbReference type="STRING" id="504800.SAMN04488085_11124"/>
<gene>
    <name evidence="2" type="ORF">SAMN04488085_11124</name>
</gene>
<feature type="domain" description="NAD-dependent epimerase/dehydratase" evidence="1">
    <location>
        <begin position="3"/>
        <end position="201"/>
    </location>
</feature>
<evidence type="ECO:0000313" key="2">
    <source>
        <dbReference type="EMBL" id="SFL43058.1"/>
    </source>
</evidence>
<dbReference type="Gene3D" id="3.40.50.720">
    <property type="entry name" value="NAD(P)-binding Rossmann-like Domain"/>
    <property type="match status" value="1"/>
</dbReference>
<accession>A0A1I4HLB3</accession>
<dbReference type="InterPro" id="IPR001509">
    <property type="entry name" value="Epimerase_deHydtase"/>
</dbReference>
<evidence type="ECO:0000259" key="1">
    <source>
        <dbReference type="Pfam" id="PF01370"/>
    </source>
</evidence>
<dbReference type="InterPro" id="IPR036291">
    <property type="entry name" value="NAD(P)-bd_dom_sf"/>
</dbReference>
<protein>
    <submittedName>
        <fullName evidence="2">Nucleoside-diphosphate-sugar epimerase</fullName>
    </submittedName>
</protein>
<dbReference type="OrthoDB" id="9787292at2"/>
<dbReference type="PANTHER" id="PTHR48079">
    <property type="entry name" value="PROTEIN YEEZ"/>
    <property type="match status" value="1"/>
</dbReference>
<dbReference type="Pfam" id="PF01370">
    <property type="entry name" value="Epimerase"/>
    <property type="match status" value="1"/>
</dbReference>
<dbReference type="PANTHER" id="PTHR48079:SF6">
    <property type="entry name" value="NAD(P)-BINDING DOMAIN-CONTAINING PROTEIN-RELATED"/>
    <property type="match status" value="1"/>
</dbReference>
<reference evidence="2 3" key="1">
    <citation type="submission" date="2016-10" db="EMBL/GenBank/DDBJ databases">
        <authorList>
            <person name="de Groot N.N."/>
        </authorList>
    </citation>
    <scope>NUCLEOTIDE SEQUENCE [LARGE SCALE GENOMIC DNA]</scope>
    <source>
        <strain evidence="2 3">DSM 45317</strain>
    </source>
</reference>
<proteinExistence type="predicted"/>
<evidence type="ECO:0000313" key="3">
    <source>
        <dbReference type="Proteomes" id="UP000199152"/>
    </source>
</evidence>
<dbReference type="SUPFAM" id="SSF51735">
    <property type="entry name" value="NAD(P)-binding Rossmann-fold domains"/>
    <property type="match status" value="1"/>
</dbReference>
<dbReference type="EMBL" id="FOSW01000011">
    <property type="protein sequence ID" value="SFL43058.1"/>
    <property type="molecule type" value="Genomic_DNA"/>
</dbReference>
<dbReference type="GO" id="GO:0004029">
    <property type="term" value="F:aldehyde dehydrogenase (NAD+) activity"/>
    <property type="evidence" value="ECO:0007669"/>
    <property type="project" value="TreeGrafter"/>
</dbReference>
<sequence length="289" mass="28554">MNVFLTGGTGLIGSGVLAALLAAGHTVSALARSAESAAAVTARGATAVPGDVTDRAALSAAAREADGVVHTASTAQADSGVLDAVLGALAGTGKPYVHTSGVWTFGSGTLDESTPFDPAAPSAWRLPLDARVRAAAADGVRTVVLAPGIVHGRSGGLPAVLRSAPRTPDGALRLPGNGEQRWTTVHTADLGRLYTLALTAAPAGSYYIAAGGENPTVREIGVAAARGAGGSGAVVGSSEEETRELFGPLAGPLLLDQQATGAKARADLGWAPSEASLLTDLESGSYAGC</sequence>